<feature type="compositionally biased region" description="Basic residues" evidence="2">
    <location>
        <begin position="320"/>
        <end position="334"/>
    </location>
</feature>
<dbReference type="PANTHER" id="PTHR43802">
    <property type="entry name" value="ENOYL-COA HYDRATASE"/>
    <property type="match status" value="1"/>
</dbReference>
<comment type="caution">
    <text evidence="3">The sequence shown here is derived from an EMBL/GenBank/DDBJ whole genome shotgun (WGS) entry which is preliminary data.</text>
</comment>
<comment type="similarity">
    <text evidence="1">Belongs to the enoyl-CoA hydratase/isomerase family.</text>
</comment>
<evidence type="ECO:0000313" key="4">
    <source>
        <dbReference type="Proteomes" id="UP001500449"/>
    </source>
</evidence>
<dbReference type="InterPro" id="IPR001753">
    <property type="entry name" value="Enoyl-CoA_hydra/iso"/>
</dbReference>
<dbReference type="PANTHER" id="PTHR43802:SF1">
    <property type="entry name" value="IP11341P-RELATED"/>
    <property type="match status" value="1"/>
</dbReference>
<dbReference type="EMBL" id="BAAAQK010000017">
    <property type="protein sequence ID" value="GAA1859380.1"/>
    <property type="molecule type" value="Genomic_DNA"/>
</dbReference>
<dbReference type="Pfam" id="PF00378">
    <property type="entry name" value="ECH_1"/>
    <property type="match status" value="1"/>
</dbReference>
<reference evidence="3 4" key="1">
    <citation type="journal article" date="2019" name="Int. J. Syst. Evol. Microbiol.">
        <title>The Global Catalogue of Microorganisms (GCM) 10K type strain sequencing project: providing services to taxonomists for standard genome sequencing and annotation.</title>
        <authorList>
            <consortium name="The Broad Institute Genomics Platform"/>
            <consortium name="The Broad Institute Genome Sequencing Center for Infectious Disease"/>
            <person name="Wu L."/>
            <person name="Ma J."/>
        </authorList>
    </citation>
    <scope>NUCLEOTIDE SEQUENCE [LARGE SCALE GENOMIC DNA]</scope>
    <source>
        <strain evidence="3 4">JCM 16009</strain>
    </source>
</reference>
<evidence type="ECO:0000313" key="3">
    <source>
        <dbReference type="EMBL" id="GAA1859380.1"/>
    </source>
</evidence>
<feature type="region of interest" description="Disordered" evidence="2">
    <location>
        <begin position="262"/>
        <end position="334"/>
    </location>
</feature>
<evidence type="ECO:0000256" key="2">
    <source>
        <dbReference type="SAM" id="MobiDB-lite"/>
    </source>
</evidence>
<proteinExistence type="inferred from homology"/>
<organism evidence="3 4">
    <name type="scientific">Pseudonocardia ailaonensis</name>
    <dbReference type="NCBI Taxonomy" id="367279"/>
    <lineage>
        <taxon>Bacteria</taxon>
        <taxon>Bacillati</taxon>
        <taxon>Actinomycetota</taxon>
        <taxon>Actinomycetes</taxon>
        <taxon>Pseudonocardiales</taxon>
        <taxon>Pseudonocardiaceae</taxon>
        <taxon>Pseudonocardia</taxon>
    </lineage>
</organism>
<dbReference type="InterPro" id="IPR029045">
    <property type="entry name" value="ClpP/crotonase-like_dom_sf"/>
</dbReference>
<dbReference type="CDD" id="cd06558">
    <property type="entry name" value="crotonase-like"/>
    <property type="match status" value="1"/>
</dbReference>
<name>A0ABN2NC65_9PSEU</name>
<accession>A0ABN2NC65</accession>
<dbReference type="Proteomes" id="UP001500449">
    <property type="component" value="Unassembled WGS sequence"/>
</dbReference>
<dbReference type="SUPFAM" id="SSF52096">
    <property type="entry name" value="ClpP/crotonase"/>
    <property type="match status" value="1"/>
</dbReference>
<feature type="compositionally biased region" description="Basic and acidic residues" evidence="2">
    <location>
        <begin position="263"/>
        <end position="274"/>
    </location>
</feature>
<keyword evidence="4" id="KW-1185">Reference proteome</keyword>
<evidence type="ECO:0008006" key="5">
    <source>
        <dbReference type="Google" id="ProtNLM"/>
    </source>
</evidence>
<dbReference type="Gene3D" id="3.90.226.10">
    <property type="entry name" value="2-enoyl-CoA Hydratase, Chain A, domain 1"/>
    <property type="match status" value="1"/>
</dbReference>
<evidence type="ECO:0000256" key="1">
    <source>
        <dbReference type="ARBA" id="ARBA00005254"/>
    </source>
</evidence>
<sequence length="334" mass="36218">MGMSIISAGESVDPYRRDIPGLPGNPVIGIDLRVASLAVDLLPRGGILVGIGPVAPGLESLLSKLDVTLVPEAGGRETVTVENSEEELAALRRAVAASPLAAQALADVLRWSIQLPVEAAVDAESFAYSMLLGGVEFRRWLTRRGDRTTPSNVSDPVLLERQRDRLVIRLNRPERRNAYGRQLRDSLVDALDLARHDHSVATIELSGIGPAFCAGGDLDEFGTTPDLATAHFVRTRGGAALPLHELRDRVEVLTEVIPKGPNMRRDAERARDCSSRLPSAETRRRARASLSSWSATSTSSRAHRTPGSSTEPAPMSTARRTPRSPRQRIRRSTV</sequence>
<feature type="compositionally biased region" description="Low complexity" evidence="2">
    <location>
        <begin position="288"/>
        <end position="300"/>
    </location>
</feature>
<protein>
    <recommendedName>
        <fullName evidence="5">Enoyl-CoA hydratase/isomerase family protein</fullName>
    </recommendedName>
</protein>
<gene>
    <name evidence="3" type="ORF">GCM10009836_44500</name>
</gene>